<dbReference type="Proteomes" id="UP000689967">
    <property type="component" value="Unassembled WGS sequence"/>
</dbReference>
<feature type="chain" id="PRO_5047527305" description="Invasion associated locus B family protein" evidence="1">
    <location>
        <begin position="21"/>
        <end position="213"/>
    </location>
</feature>
<keyword evidence="3" id="KW-1185">Reference proteome</keyword>
<comment type="caution">
    <text evidence="2">The sequence shown here is derived from an EMBL/GenBank/DDBJ whole genome shotgun (WGS) entry which is preliminary data.</text>
</comment>
<evidence type="ECO:0000313" key="3">
    <source>
        <dbReference type="Proteomes" id="UP000689967"/>
    </source>
</evidence>
<proteinExistence type="predicted"/>
<evidence type="ECO:0008006" key="4">
    <source>
        <dbReference type="Google" id="ProtNLM"/>
    </source>
</evidence>
<dbReference type="RefSeq" id="WP_216873585.1">
    <property type="nucleotide sequence ID" value="NZ_JAERQM010000001.1"/>
</dbReference>
<sequence>MALPGSLAAALIVAGTAALAQPAPQLQAQVPEEVGSWRLSCVADRMTDQSNCLLRHRMPVEAAQSASASSLLLEVQERHGRLVPVVTARDLSLDAASRGLLAFTGTAQLRFPPNRFFELPCGLEGRNLVCAPKAEDAARAAEELAASPTALVRMTGLGADSNQAEPAELRLEGTRDALARYRSRVPEGTVTAPPPSGLTLPEIMGRVQRLFGN</sequence>
<organism evidence="2 3">
    <name type="scientific">Falsiroseomonas oleicola</name>
    <dbReference type="NCBI Taxonomy" id="2801474"/>
    <lineage>
        <taxon>Bacteria</taxon>
        <taxon>Pseudomonadati</taxon>
        <taxon>Pseudomonadota</taxon>
        <taxon>Alphaproteobacteria</taxon>
        <taxon>Acetobacterales</taxon>
        <taxon>Roseomonadaceae</taxon>
        <taxon>Falsiroseomonas</taxon>
    </lineage>
</organism>
<name>A0ABS6H3Q4_9PROT</name>
<dbReference type="EMBL" id="JAERQM010000001">
    <property type="protein sequence ID" value="MBU8543309.1"/>
    <property type="molecule type" value="Genomic_DNA"/>
</dbReference>
<protein>
    <recommendedName>
        <fullName evidence="4">Invasion associated locus B family protein</fullName>
    </recommendedName>
</protein>
<keyword evidence="1" id="KW-0732">Signal</keyword>
<gene>
    <name evidence="2" type="ORF">JJQ90_06305</name>
</gene>
<accession>A0ABS6H3Q4</accession>
<reference evidence="2 3" key="1">
    <citation type="submission" date="2021-01" db="EMBL/GenBank/DDBJ databases">
        <title>Roseomonas sp. nov, a bacterium isolated from an oil production mixture in Yumen Oilfield.</title>
        <authorList>
            <person name="Wu D."/>
        </authorList>
    </citation>
    <scope>NUCLEOTIDE SEQUENCE [LARGE SCALE GENOMIC DNA]</scope>
    <source>
        <strain evidence="2 3">ROY-5-3</strain>
    </source>
</reference>
<feature type="signal peptide" evidence="1">
    <location>
        <begin position="1"/>
        <end position="20"/>
    </location>
</feature>
<evidence type="ECO:0000313" key="2">
    <source>
        <dbReference type="EMBL" id="MBU8543309.1"/>
    </source>
</evidence>
<evidence type="ECO:0000256" key="1">
    <source>
        <dbReference type="SAM" id="SignalP"/>
    </source>
</evidence>